<evidence type="ECO:0000313" key="2">
    <source>
        <dbReference type="Proteomes" id="UP000709295"/>
    </source>
</evidence>
<name>A0A8J5IYG4_9STRA</name>
<proteinExistence type="predicted"/>
<keyword evidence="2" id="KW-1185">Reference proteome</keyword>
<reference evidence="1" key="1">
    <citation type="submission" date="2021-01" db="EMBL/GenBank/DDBJ databases">
        <title>Phytophthora aleatoria, a newly-described species from Pinus radiata is distinct from Phytophthora cactorum isolates based on comparative genomics.</title>
        <authorList>
            <person name="Mcdougal R."/>
            <person name="Panda P."/>
            <person name="Williams N."/>
            <person name="Studholme D.J."/>
        </authorList>
    </citation>
    <scope>NUCLEOTIDE SEQUENCE</scope>
    <source>
        <strain evidence="1">NZFS 4037</strain>
    </source>
</reference>
<comment type="caution">
    <text evidence="1">The sequence shown here is derived from an EMBL/GenBank/DDBJ whole genome shotgun (WGS) entry which is preliminary data.</text>
</comment>
<dbReference type="EMBL" id="JAENGY010001974">
    <property type="protein sequence ID" value="KAG6945981.1"/>
    <property type="molecule type" value="Genomic_DNA"/>
</dbReference>
<sequence>ATESWLSVGEYHALRLKKNRLPKLRPRQPSSRVRRCSTSTVTCLWTIGLTSVTSPWRTSSFSRAFFRPTASASYWTRRRLSFFCLMIIERLYLLILKVAFGGPIVLTDATYRPSACQ</sequence>
<accession>A0A8J5IYG4</accession>
<dbReference type="AlphaFoldDB" id="A0A8J5IYG4"/>
<dbReference type="Proteomes" id="UP000709295">
    <property type="component" value="Unassembled WGS sequence"/>
</dbReference>
<protein>
    <submittedName>
        <fullName evidence="1">Uncharacterized protein</fullName>
    </submittedName>
</protein>
<feature type="non-terminal residue" evidence="1">
    <location>
        <position position="1"/>
    </location>
</feature>
<gene>
    <name evidence="1" type="ORF">JG688_00016272</name>
</gene>
<evidence type="ECO:0000313" key="1">
    <source>
        <dbReference type="EMBL" id="KAG6945981.1"/>
    </source>
</evidence>
<organism evidence="1 2">
    <name type="scientific">Phytophthora aleatoria</name>
    <dbReference type="NCBI Taxonomy" id="2496075"/>
    <lineage>
        <taxon>Eukaryota</taxon>
        <taxon>Sar</taxon>
        <taxon>Stramenopiles</taxon>
        <taxon>Oomycota</taxon>
        <taxon>Peronosporomycetes</taxon>
        <taxon>Peronosporales</taxon>
        <taxon>Peronosporaceae</taxon>
        <taxon>Phytophthora</taxon>
    </lineage>
</organism>